<feature type="domain" description="Reverse transcriptase/retrotransposon-derived protein RNase H-like" evidence="2">
    <location>
        <begin position="32"/>
        <end position="111"/>
    </location>
</feature>
<dbReference type="EMBL" id="BLXT01005052">
    <property type="protein sequence ID" value="GFO19177.1"/>
    <property type="molecule type" value="Genomic_DNA"/>
</dbReference>
<dbReference type="AlphaFoldDB" id="A0AAV4BIM8"/>
<proteinExistence type="predicted"/>
<gene>
    <name evidence="3" type="ORF">PoB_004568200</name>
</gene>
<accession>A0AAV4BIM8</accession>
<evidence type="ECO:0000313" key="4">
    <source>
        <dbReference type="Proteomes" id="UP000735302"/>
    </source>
</evidence>
<name>A0AAV4BIM8_9GAST</name>
<dbReference type="InterPro" id="IPR043502">
    <property type="entry name" value="DNA/RNA_pol_sf"/>
</dbReference>
<dbReference type="PANTHER" id="PTHR47526">
    <property type="entry name" value="ATP-DEPENDENT DNA HELICASE"/>
    <property type="match status" value="1"/>
</dbReference>
<sequence>MLNYYHRFLPGIAKRLAPLTEATKSRSKVIIWTDDCQTAFEAAKSSLASATLLNHPDPKSETRLSTDASDSAIGAELSQKLHGMWRPIEFFSRKLTSTQSRYSTFDRELYADDTVSIAESGKQLQKLLDTVVLVSERMGLSLNVKKTECMVISKKFSNPKCNVGSKGEKIKQVTKFKYLGYLITSDGRCTSEISKRIAMAKDTSQKMKPILANRNISMTTQIRAYKGLQAFNQANNGWVTNVVICKPHSSRNVLIMAKVAHSEKLGEKPLSPWIVTADDGKVLSAHCDCMAGLGETCTHVSALLFFVEKSKRLRERVTVTGRAACRSKPCGTSEVLPAPAHLIDFTSARSQRKRQMQNVKSPRPKKMISPSDTESQQKFLASIASAKSVVLSVMENHQDTFVVDNNTEPDS</sequence>
<dbReference type="SUPFAM" id="SSF56672">
    <property type="entry name" value="DNA/RNA polymerases"/>
    <property type="match status" value="2"/>
</dbReference>
<keyword evidence="4" id="KW-1185">Reference proteome</keyword>
<dbReference type="Pfam" id="PF17919">
    <property type="entry name" value="RT_RNaseH_2"/>
    <property type="match status" value="1"/>
</dbReference>
<feature type="region of interest" description="Disordered" evidence="1">
    <location>
        <begin position="349"/>
        <end position="374"/>
    </location>
</feature>
<evidence type="ECO:0000259" key="2">
    <source>
        <dbReference type="Pfam" id="PF17919"/>
    </source>
</evidence>
<reference evidence="3 4" key="1">
    <citation type="journal article" date="2021" name="Elife">
        <title>Chloroplast acquisition without the gene transfer in kleptoplastic sea slugs, Plakobranchus ocellatus.</title>
        <authorList>
            <person name="Maeda T."/>
            <person name="Takahashi S."/>
            <person name="Yoshida T."/>
            <person name="Shimamura S."/>
            <person name="Takaki Y."/>
            <person name="Nagai Y."/>
            <person name="Toyoda A."/>
            <person name="Suzuki Y."/>
            <person name="Arimoto A."/>
            <person name="Ishii H."/>
            <person name="Satoh N."/>
            <person name="Nishiyama T."/>
            <person name="Hasebe M."/>
            <person name="Maruyama T."/>
            <person name="Minagawa J."/>
            <person name="Obokata J."/>
            <person name="Shigenobu S."/>
        </authorList>
    </citation>
    <scope>NUCLEOTIDE SEQUENCE [LARGE SCALE GENOMIC DNA]</scope>
</reference>
<dbReference type="Gene3D" id="3.30.70.270">
    <property type="match status" value="1"/>
</dbReference>
<dbReference type="Proteomes" id="UP000735302">
    <property type="component" value="Unassembled WGS sequence"/>
</dbReference>
<evidence type="ECO:0000256" key="1">
    <source>
        <dbReference type="SAM" id="MobiDB-lite"/>
    </source>
</evidence>
<protein>
    <submittedName>
        <fullName evidence="3">Transposon ty3-g Gag-Pol polyprotein</fullName>
    </submittedName>
</protein>
<organism evidence="3 4">
    <name type="scientific">Plakobranchus ocellatus</name>
    <dbReference type="NCBI Taxonomy" id="259542"/>
    <lineage>
        <taxon>Eukaryota</taxon>
        <taxon>Metazoa</taxon>
        <taxon>Spiralia</taxon>
        <taxon>Lophotrochozoa</taxon>
        <taxon>Mollusca</taxon>
        <taxon>Gastropoda</taxon>
        <taxon>Heterobranchia</taxon>
        <taxon>Euthyneura</taxon>
        <taxon>Panpulmonata</taxon>
        <taxon>Sacoglossa</taxon>
        <taxon>Placobranchoidea</taxon>
        <taxon>Plakobranchidae</taxon>
        <taxon>Plakobranchus</taxon>
    </lineage>
</organism>
<dbReference type="InterPro" id="IPR041577">
    <property type="entry name" value="RT_RNaseH_2"/>
</dbReference>
<evidence type="ECO:0000313" key="3">
    <source>
        <dbReference type="EMBL" id="GFO19177.1"/>
    </source>
</evidence>
<comment type="caution">
    <text evidence="3">The sequence shown here is derived from an EMBL/GenBank/DDBJ whole genome shotgun (WGS) entry which is preliminary data.</text>
</comment>
<dbReference type="InterPro" id="IPR043128">
    <property type="entry name" value="Rev_trsase/Diguanyl_cyclase"/>
</dbReference>